<feature type="region of interest" description="Disordered" evidence="1">
    <location>
        <begin position="41"/>
        <end position="72"/>
    </location>
</feature>
<dbReference type="EMBL" id="BAAAXF010000074">
    <property type="protein sequence ID" value="GAA3503182.1"/>
    <property type="molecule type" value="Genomic_DNA"/>
</dbReference>
<reference evidence="2" key="1">
    <citation type="journal article" date="2014" name="Int. J. Syst. Evol. Microbiol.">
        <title>Complete genome of a new Firmicutes species belonging to the dominant human colonic microbiota ('Ruminococcus bicirculans') reveals two chromosomes and a selective capacity to utilize plant glucans.</title>
        <authorList>
            <consortium name="NISC Comparative Sequencing Program"/>
            <person name="Wegmann U."/>
            <person name="Louis P."/>
            <person name="Goesmann A."/>
            <person name="Henrissat B."/>
            <person name="Duncan S.H."/>
            <person name="Flint H.J."/>
        </authorList>
    </citation>
    <scope>NUCLEOTIDE SEQUENCE</scope>
    <source>
        <strain evidence="2">JCM 4816</strain>
    </source>
</reference>
<sequence length="107" mass="11693">MGNGYAVEARTAALDRFADALPGEPVVLRAQTADNRSMRLAAEPGSTEVERSEGAGAEQRFGVRPNSTRPLPVPDRQGWIFLFSASMATYFSMRAARVPGFFASWIR</sequence>
<comment type="caution">
    <text evidence="2">The sequence shown here is derived from an EMBL/GenBank/DDBJ whole genome shotgun (WGS) entry which is preliminary data.</text>
</comment>
<reference evidence="2" key="3">
    <citation type="submission" date="2023-12" db="EMBL/GenBank/DDBJ databases">
        <authorList>
            <person name="Sun Q."/>
            <person name="Inoue M."/>
        </authorList>
    </citation>
    <scope>NUCLEOTIDE SEQUENCE</scope>
    <source>
        <strain evidence="2">JCM 4816</strain>
    </source>
</reference>
<proteinExistence type="predicted"/>
<dbReference type="EMBL" id="BAAAXF010000042">
    <property type="protein sequence ID" value="GAA3499164.1"/>
    <property type="molecule type" value="Genomic_DNA"/>
</dbReference>
<gene>
    <name evidence="2" type="ORF">GCM10019016_062680</name>
    <name evidence="3" type="ORF">GCM10019016_102920</name>
</gene>
<evidence type="ECO:0000313" key="3">
    <source>
        <dbReference type="EMBL" id="GAA3503182.1"/>
    </source>
</evidence>
<evidence type="ECO:0000256" key="1">
    <source>
        <dbReference type="SAM" id="MobiDB-lite"/>
    </source>
</evidence>
<accession>A0ABP6TWS2</accession>
<protein>
    <submittedName>
        <fullName evidence="2">Uncharacterized protein</fullName>
    </submittedName>
</protein>
<evidence type="ECO:0000313" key="2">
    <source>
        <dbReference type="EMBL" id="GAA3499164.1"/>
    </source>
</evidence>
<dbReference type="Proteomes" id="UP001501455">
    <property type="component" value="Unassembled WGS sequence"/>
</dbReference>
<name>A0ABP6TWS2_9ACTN</name>
<keyword evidence="4" id="KW-1185">Reference proteome</keyword>
<evidence type="ECO:0000313" key="4">
    <source>
        <dbReference type="Proteomes" id="UP001501455"/>
    </source>
</evidence>
<organism evidence="2 4">
    <name type="scientific">Streptomyces prasinosporus</name>
    <dbReference type="NCBI Taxonomy" id="68256"/>
    <lineage>
        <taxon>Bacteria</taxon>
        <taxon>Bacillati</taxon>
        <taxon>Actinomycetota</taxon>
        <taxon>Actinomycetes</taxon>
        <taxon>Kitasatosporales</taxon>
        <taxon>Streptomycetaceae</taxon>
        <taxon>Streptomyces</taxon>
        <taxon>Streptomyces albogriseolus group</taxon>
    </lineage>
</organism>
<reference evidence="4" key="2">
    <citation type="journal article" date="2019" name="Int. J. Syst. Evol. Microbiol.">
        <title>The Global Catalogue of Microorganisms (GCM) 10K type strain sequencing project: providing services to taxonomists for standard genome sequencing and annotation.</title>
        <authorList>
            <consortium name="The Broad Institute Genomics Platform"/>
            <consortium name="The Broad Institute Genome Sequencing Center for Infectious Disease"/>
            <person name="Wu L."/>
            <person name="Ma J."/>
        </authorList>
    </citation>
    <scope>NUCLEOTIDE SEQUENCE [LARGE SCALE GENOMIC DNA]</scope>
    <source>
        <strain evidence="4">JCM 4816</strain>
    </source>
</reference>